<proteinExistence type="predicted"/>
<dbReference type="InterPro" id="IPR011704">
    <property type="entry name" value="ATPase_dyneun-rel_AAA"/>
</dbReference>
<dbReference type="SUPFAM" id="SSF52540">
    <property type="entry name" value="P-loop containing nucleoside triphosphate hydrolases"/>
    <property type="match status" value="1"/>
</dbReference>
<sequence>MDGLAYLTRVQKSRSMWTNLANSSAKVTNDNGITTVDLAAHFTDDSGDRNTYVGLRIRDGGLDERPAALLLYLKQPGGKMASCDICTARLCDHHEVLLQAASTLEGATSDIVKAVLANLPEFSTFTQRDHPLDFVDEDRLVFDPAAEKWERAVVALRPVRAERTVLHNYHWPEQLAERIPEPARLTGAVTDCSILQQLENLSTLRRRVFLLAGPPGTGKSATLARFAAERGVPHLTVNCPDQIELFRVGLEGGATVLQHSLLAEAVQHPCVVELVDLHRWTDRLDVLDAIEPLLNPTATRLQAYFPVTAGAIDVPIHRQAVIAATTNRPSIDFGAKWLDRMTLLPVGQLDTELLAADAFADGSRGLAELANRDLVQPERLAAATDELEKFAQLVSRTAAMLNRDPMLGLRHSWGTRAVREAVERRALGQPVGEIAVVVFAGKLLRDPALALYALSQVHGLCGWGKPALGSLPFGAAVTDEQLQEYFPELGGQVS</sequence>
<dbReference type="Proteomes" id="UP001519363">
    <property type="component" value="Unassembled WGS sequence"/>
</dbReference>
<dbReference type="CDD" id="cd00009">
    <property type="entry name" value="AAA"/>
    <property type="match status" value="1"/>
</dbReference>
<gene>
    <name evidence="2" type="ORF">JOF53_000018</name>
</gene>
<dbReference type="EMBL" id="JAGIOO010000001">
    <property type="protein sequence ID" value="MBP2471146.1"/>
    <property type="molecule type" value="Genomic_DNA"/>
</dbReference>
<evidence type="ECO:0000313" key="3">
    <source>
        <dbReference type="Proteomes" id="UP001519363"/>
    </source>
</evidence>
<reference evidence="2 3" key="1">
    <citation type="submission" date="2021-03" db="EMBL/GenBank/DDBJ databases">
        <title>Sequencing the genomes of 1000 actinobacteria strains.</title>
        <authorList>
            <person name="Klenk H.-P."/>
        </authorList>
    </citation>
    <scope>NUCLEOTIDE SEQUENCE [LARGE SCALE GENOMIC DNA]</scope>
    <source>
        <strain evidence="2 3">DSM 44580</strain>
    </source>
</reference>
<evidence type="ECO:0000259" key="1">
    <source>
        <dbReference type="Pfam" id="PF07728"/>
    </source>
</evidence>
<dbReference type="InterPro" id="IPR027417">
    <property type="entry name" value="P-loop_NTPase"/>
</dbReference>
<keyword evidence="3" id="KW-1185">Reference proteome</keyword>
<dbReference type="RefSeq" id="WP_086784765.1">
    <property type="nucleotide sequence ID" value="NZ_JAGIOO010000001.1"/>
</dbReference>
<evidence type="ECO:0000313" key="2">
    <source>
        <dbReference type="EMBL" id="MBP2471146.1"/>
    </source>
</evidence>
<protein>
    <submittedName>
        <fullName evidence="2">DNA polymerase III delta prime subunit</fullName>
    </submittedName>
</protein>
<comment type="caution">
    <text evidence="2">The sequence shown here is derived from an EMBL/GenBank/DDBJ whole genome shotgun (WGS) entry which is preliminary data.</text>
</comment>
<dbReference type="Pfam" id="PF07728">
    <property type="entry name" value="AAA_5"/>
    <property type="match status" value="1"/>
</dbReference>
<accession>A0ABS5A3N6</accession>
<feature type="domain" description="ATPase dynein-related AAA" evidence="1">
    <location>
        <begin position="209"/>
        <end position="339"/>
    </location>
</feature>
<name>A0ABS5A3N6_9PSEU</name>
<organism evidence="2 3">
    <name type="scientific">Crossiella equi</name>
    <dbReference type="NCBI Taxonomy" id="130796"/>
    <lineage>
        <taxon>Bacteria</taxon>
        <taxon>Bacillati</taxon>
        <taxon>Actinomycetota</taxon>
        <taxon>Actinomycetes</taxon>
        <taxon>Pseudonocardiales</taxon>
        <taxon>Pseudonocardiaceae</taxon>
        <taxon>Crossiella</taxon>
    </lineage>
</organism>
<dbReference type="Gene3D" id="3.40.50.300">
    <property type="entry name" value="P-loop containing nucleotide triphosphate hydrolases"/>
    <property type="match status" value="1"/>
</dbReference>